<gene>
    <name evidence="3" type="ORF">ACFSDX_13960</name>
</gene>
<feature type="transmembrane region" description="Helical" evidence="1">
    <location>
        <begin position="97"/>
        <end position="121"/>
    </location>
</feature>
<dbReference type="PANTHER" id="PTHR36435:SF1">
    <property type="entry name" value="CAAX AMINO TERMINAL PROTEASE FAMILY PROTEIN"/>
    <property type="match status" value="1"/>
</dbReference>
<name>A0ABW4QVV5_9BACT</name>
<evidence type="ECO:0000256" key="1">
    <source>
        <dbReference type="SAM" id="Phobius"/>
    </source>
</evidence>
<dbReference type="GO" id="GO:0016787">
    <property type="term" value="F:hydrolase activity"/>
    <property type="evidence" value="ECO:0007669"/>
    <property type="project" value="UniProtKB-KW"/>
</dbReference>
<evidence type="ECO:0000313" key="4">
    <source>
        <dbReference type="Proteomes" id="UP001597197"/>
    </source>
</evidence>
<dbReference type="EMBL" id="JBHUFD010000005">
    <property type="protein sequence ID" value="MFD1873546.1"/>
    <property type="molecule type" value="Genomic_DNA"/>
</dbReference>
<dbReference type="EC" id="3.4.-.-" evidence="3"/>
<feature type="transmembrane region" description="Helical" evidence="1">
    <location>
        <begin position="27"/>
        <end position="46"/>
    </location>
</feature>
<sequence length="294" mass="32129">MEEPILLPAKPLAASVAYPTLKESWGALGWLLLISLLLGLVALALVGWRTGTYGLGRLAGLTLASELSIVVTIWWVRRRAGPRRWSGLALWGPQERWQLYALLPAIVLAQATLLSVVALLHLPSPNDKIYHEIARYPALLLGFGCFAAPVLEELFFRGILLKGLLRNYRPAVAIGQSALLFGVMHMSPAQSIATALMGIVLGWLYYRTRSVGLCIGLHMLNNLLAFSSMRHPKLAGSQDMLDFFSPGYYVGLLVVAAATLGSVAWWMQRTLPPVPLPGPEAGDDIPREQVLPSY</sequence>
<dbReference type="PANTHER" id="PTHR36435">
    <property type="entry name" value="SLR1288 PROTEIN"/>
    <property type="match status" value="1"/>
</dbReference>
<feature type="transmembrane region" description="Helical" evidence="1">
    <location>
        <begin position="58"/>
        <end position="77"/>
    </location>
</feature>
<keyword evidence="4" id="KW-1185">Reference proteome</keyword>
<protein>
    <submittedName>
        <fullName evidence="3">CPBP family intramembrane glutamic endopeptidase</fullName>
        <ecNumber evidence="3">3.4.-.-</ecNumber>
    </submittedName>
</protein>
<organism evidence="3 4">
    <name type="scientific">Hymenobacter bucti</name>
    <dbReference type="NCBI Taxonomy" id="1844114"/>
    <lineage>
        <taxon>Bacteria</taxon>
        <taxon>Pseudomonadati</taxon>
        <taxon>Bacteroidota</taxon>
        <taxon>Cytophagia</taxon>
        <taxon>Cytophagales</taxon>
        <taxon>Hymenobacteraceae</taxon>
        <taxon>Hymenobacter</taxon>
    </lineage>
</organism>
<dbReference type="Pfam" id="PF02517">
    <property type="entry name" value="Rce1-like"/>
    <property type="match status" value="1"/>
</dbReference>
<feature type="domain" description="CAAX prenyl protease 2/Lysostaphin resistance protein A-like" evidence="2">
    <location>
        <begin position="137"/>
        <end position="224"/>
    </location>
</feature>
<comment type="caution">
    <text evidence="3">The sequence shown here is derived from an EMBL/GenBank/DDBJ whole genome shotgun (WGS) entry which is preliminary data.</text>
</comment>
<keyword evidence="1" id="KW-0812">Transmembrane</keyword>
<accession>A0ABW4QVV5</accession>
<feature type="transmembrane region" description="Helical" evidence="1">
    <location>
        <begin position="248"/>
        <end position="267"/>
    </location>
</feature>
<dbReference type="RefSeq" id="WP_382319676.1">
    <property type="nucleotide sequence ID" value="NZ_JBHUIA010000005.1"/>
</dbReference>
<feature type="transmembrane region" description="Helical" evidence="1">
    <location>
        <begin position="211"/>
        <end position="228"/>
    </location>
</feature>
<feature type="transmembrane region" description="Helical" evidence="1">
    <location>
        <begin position="133"/>
        <end position="151"/>
    </location>
</feature>
<reference evidence="4" key="1">
    <citation type="journal article" date="2019" name="Int. J. Syst. Evol. Microbiol.">
        <title>The Global Catalogue of Microorganisms (GCM) 10K type strain sequencing project: providing services to taxonomists for standard genome sequencing and annotation.</title>
        <authorList>
            <consortium name="The Broad Institute Genomics Platform"/>
            <consortium name="The Broad Institute Genome Sequencing Center for Infectious Disease"/>
            <person name="Wu L."/>
            <person name="Ma J."/>
        </authorList>
    </citation>
    <scope>NUCLEOTIDE SEQUENCE [LARGE SCALE GENOMIC DNA]</scope>
    <source>
        <strain evidence="4">CGMCC 1.15795</strain>
    </source>
</reference>
<keyword evidence="1" id="KW-0472">Membrane</keyword>
<proteinExistence type="predicted"/>
<dbReference type="Proteomes" id="UP001597197">
    <property type="component" value="Unassembled WGS sequence"/>
</dbReference>
<dbReference type="InterPro" id="IPR003675">
    <property type="entry name" value="Rce1/LyrA-like_dom"/>
</dbReference>
<keyword evidence="1" id="KW-1133">Transmembrane helix</keyword>
<keyword evidence="3" id="KW-0378">Hydrolase</keyword>
<feature type="transmembrane region" description="Helical" evidence="1">
    <location>
        <begin position="171"/>
        <end position="204"/>
    </location>
</feature>
<evidence type="ECO:0000259" key="2">
    <source>
        <dbReference type="Pfam" id="PF02517"/>
    </source>
</evidence>
<dbReference type="InterPro" id="IPR052710">
    <property type="entry name" value="CAAX_protease"/>
</dbReference>
<evidence type="ECO:0000313" key="3">
    <source>
        <dbReference type="EMBL" id="MFD1873546.1"/>
    </source>
</evidence>